<sequence length="194" mass="21525">LRGELADSSEENKLAEATLALERDFLALSDQRCIEGRNVHELRKSVLTRTNYNFAFTRNLPVLLEAADLLRAVQSVRHLIQLLTLSVDYALQAQEHLKNVNALCSARTSEHAKLVADLSSLQAQLDAFTSLCTPSKPAGVSSEATLLRTLSRGRRASRVQQIEVDSDDGEFIRQLRAVERGSELLQQNMQQALG</sequence>
<reference evidence="2" key="1">
    <citation type="submission" date="2019-09" db="UniProtKB">
        <authorList>
            <consortium name="WormBaseParasite"/>
        </authorList>
    </citation>
    <scope>IDENTIFICATION</scope>
</reference>
<keyword evidence="1" id="KW-1185">Reference proteome</keyword>
<evidence type="ECO:0000313" key="2">
    <source>
        <dbReference type="WBParaSite" id="HPBE_0002444401-mRNA-1"/>
    </source>
</evidence>
<proteinExistence type="predicted"/>
<dbReference type="Proteomes" id="UP000050761">
    <property type="component" value="Unassembled WGS sequence"/>
</dbReference>
<dbReference type="WBParaSite" id="HPBE_0002444401-mRNA-1">
    <property type="protein sequence ID" value="HPBE_0002444401-mRNA-1"/>
    <property type="gene ID" value="HPBE_0002444401"/>
</dbReference>
<accession>A0A183GP24</accession>
<dbReference type="AlphaFoldDB" id="A0A183GP24"/>
<organism evidence="1 2">
    <name type="scientific">Heligmosomoides polygyrus</name>
    <name type="common">Parasitic roundworm</name>
    <dbReference type="NCBI Taxonomy" id="6339"/>
    <lineage>
        <taxon>Eukaryota</taxon>
        <taxon>Metazoa</taxon>
        <taxon>Ecdysozoa</taxon>
        <taxon>Nematoda</taxon>
        <taxon>Chromadorea</taxon>
        <taxon>Rhabditida</taxon>
        <taxon>Rhabditina</taxon>
        <taxon>Rhabditomorpha</taxon>
        <taxon>Strongyloidea</taxon>
        <taxon>Heligmosomidae</taxon>
        <taxon>Heligmosomoides</taxon>
    </lineage>
</organism>
<name>A0A183GP24_HELPZ</name>
<evidence type="ECO:0000313" key="1">
    <source>
        <dbReference type="Proteomes" id="UP000050761"/>
    </source>
</evidence>
<protein>
    <submittedName>
        <fullName evidence="2">Conserved oligomeric Golgi complex subunit 4</fullName>
    </submittedName>
</protein>